<organism evidence="1">
    <name type="scientific">freshwater metagenome</name>
    <dbReference type="NCBI Taxonomy" id="449393"/>
    <lineage>
        <taxon>unclassified sequences</taxon>
        <taxon>metagenomes</taxon>
        <taxon>ecological metagenomes</taxon>
    </lineage>
</organism>
<dbReference type="AlphaFoldDB" id="A0A6J7HVE6"/>
<name>A0A6J7HVE6_9ZZZZ</name>
<evidence type="ECO:0000313" key="1">
    <source>
        <dbReference type="EMBL" id="CAB4921973.1"/>
    </source>
</evidence>
<accession>A0A6J7HVE6</accession>
<proteinExistence type="predicted"/>
<gene>
    <name evidence="1" type="ORF">UFOPK3564_01885</name>
</gene>
<reference evidence="1" key="1">
    <citation type="submission" date="2020-05" db="EMBL/GenBank/DDBJ databases">
        <authorList>
            <person name="Chiriac C."/>
            <person name="Salcher M."/>
            <person name="Ghai R."/>
            <person name="Kavagutti S V."/>
        </authorList>
    </citation>
    <scope>NUCLEOTIDE SEQUENCE</scope>
</reference>
<sequence length="397" mass="41708">MTVLLVAALTVLPADGPSGPWAPVASAVGTGTALAAPGESRVALYAERLRSDPVFVSPSLRRVVSAEDEAALRRDVAAMPYPTYVVVAPAFRDEPDLESFPDLATLLRDRLGRDGLYLVADENGSGLGADAFGVRTRGDTRGLISTVLGAVPRGDGPVARVRFALEHLRTGATATGGTVDDDASDDARFFSILGVSTLVGLVVPLGIAASTPGGRRRRAERRRARLAARDARIAAAPAVAPPVERGEARRDAQDAVAGLARAIAEADAPPDRALRTYDAASHALGREDATPMDLVGARALADAGRAQLRGASWRPCLFDPRHGEGDRPTRWRRDGQDAVIPACADCAALLADGKAPPVLQDRGRPYWERDTVWARTGFGAIDDDVADAVLAGGRTVR</sequence>
<dbReference type="EMBL" id="CAFBMK010000111">
    <property type="protein sequence ID" value="CAB4921973.1"/>
    <property type="molecule type" value="Genomic_DNA"/>
</dbReference>
<protein>
    <submittedName>
        <fullName evidence="1">Unannotated protein</fullName>
    </submittedName>
</protein>